<dbReference type="GeneID" id="91105140"/>
<accession>A0AAX4KSH3</accession>
<dbReference type="Proteomes" id="UP001358614">
    <property type="component" value="Chromosome 1"/>
</dbReference>
<dbReference type="KEGG" id="ker:91105140"/>
<keyword evidence="2" id="KW-1185">Reference proteome</keyword>
<organism evidence="1 2">
    <name type="scientific">Kwoniella europaea PYCC6329</name>
    <dbReference type="NCBI Taxonomy" id="1423913"/>
    <lineage>
        <taxon>Eukaryota</taxon>
        <taxon>Fungi</taxon>
        <taxon>Dikarya</taxon>
        <taxon>Basidiomycota</taxon>
        <taxon>Agaricomycotina</taxon>
        <taxon>Tremellomycetes</taxon>
        <taxon>Tremellales</taxon>
        <taxon>Cryptococcaceae</taxon>
        <taxon>Kwoniella</taxon>
    </lineage>
</organism>
<dbReference type="AlphaFoldDB" id="A0AAX4KSH3"/>
<evidence type="ECO:0000313" key="2">
    <source>
        <dbReference type="Proteomes" id="UP001358614"/>
    </source>
</evidence>
<reference evidence="1 2" key="1">
    <citation type="submission" date="2024-01" db="EMBL/GenBank/DDBJ databases">
        <title>Comparative genomics of Cryptococcus and Kwoniella reveals pathogenesis evolution and contrasting modes of karyotype evolution via chromosome fusion or intercentromeric recombination.</title>
        <authorList>
            <person name="Coelho M.A."/>
            <person name="David-Palma M."/>
            <person name="Shea T."/>
            <person name="Bowers K."/>
            <person name="McGinley-Smith S."/>
            <person name="Mohammad A.W."/>
            <person name="Gnirke A."/>
            <person name="Yurkov A.M."/>
            <person name="Nowrousian M."/>
            <person name="Sun S."/>
            <person name="Cuomo C.A."/>
            <person name="Heitman J."/>
        </authorList>
    </citation>
    <scope>NUCLEOTIDE SEQUENCE [LARGE SCALE GENOMIC DNA]</scope>
    <source>
        <strain evidence="1 2">PYCC6329</strain>
    </source>
</reference>
<protein>
    <recommendedName>
        <fullName evidence="3">Letm1 RBD domain-containing protein</fullName>
    </recommendedName>
</protein>
<evidence type="ECO:0000313" key="1">
    <source>
        <dbReference type="EMBL" id="WWD08228.1"/>
    </source>
</evidence>
<name>A0AAX4KSH3_9TREE</name>
<dbReference type="RefSeq" id="XP_066086195.1">
    <property type="nucleotide sequence ID" value="XM_066230098.1"/>
</dbReference>
<evidence type="ECO:0008006" key="3">
    <source>
        <dbReference type="Google" id="ProtNLM"/>
    </source>
</evidence>
<proteinExistence type="predicted"/>
<gene>
    <name evidence="1" type="ORF">V865_006339</name>
</gene>
<sequence length="193" mass="21692">MATLAAYQRHLLQFGQAGSPNTVTVLSALRQLLRLGLNFPLSFAIAIGLKIICNPFPHYLRSVHVPQLRRSAIRSQLENVTVDQPSYSLSQVLSLYHTDQQARNQGLIARAIDLGHVVSFWCMAADQKTGLVEAEDVKRFQTGEWTKAVDARRKSRLPGKRDIVPFWRGGPILVAPHSWFVRKLLGVHVYEAK</sequence>
<dbReference type="EMBL" id="CP144089">
    <property type="protein sequence ID" value="WWD08228.1"/>
    <property type="molecule type" value="Genomic_DNA"/>
</dbReference>